<feature type="transmembrane region" description="Helical" evidence="2">
    <location>
        <begin position="203"/>
        <end position="220"/>
    </location>
</feature>
<feature type="compositionally biased region" description="Low complexity" evidence="1">
    <location>
        <begin position="168"/>
        <end position="192"/>
    </location>
</feature>
<evidence type="ECO:0000256" key="2">
    <source>
        <dbReference type="SAM" id="Phobius"/>
    </source>
</evidence>
<dbReference type="Pfam" id="PF06240">
    <property type="entry name" value="COXG"/>
    <property type="match status" value="1"/>
</dbReference>
<name>A0A7Z0WJB9_9PSEU</name>
<keyword evidence="2" id="KW-1133">Transmembrane helix</keyword>
<reference evidence="3 4" key="1">
    <citation type="submission" date="2016-12" db="EMBL/GenBank/DDBJ databases">
        <title>The draft genome sequence of Actinophytocola xinjiangensis.</title>
        <authorList>
            <person name="Wang W."/>
            <person name="Yuan L."/>
        </authorList>
    </citation>
    <scope>NUCLEOTIDE SEQUENCE [LARGE SCALE GENOMIC DNA]</scope>
    <source>
        <strain evidence="3 4">CGMCC 4.4663</strain>
    </source>
</reference>
<evidence type="ECO:0000313" key="3">
    <source>
        <dbReference type="EMBL" id="OLF08016.1"/>
    </source>
</evidence>
<accession>A0A7Z0WJB9</accession>
<evidence type="ECO:0000313" key="4">
    <source>
        <dbReference type="Proteomes" id="UP000185696"/>
    </source>
</evidence>
<keyword evidence="2" id="KW-0812">Transmembrane</keyword>
<dbReference type="RefSeq" id="WP_075135320.1">
    <property type="nucleotide sequence ID" value="NZ_MSIF01000013.1"/>
</dbReference>
<proteinExistence type="predicted"/>
<dbReference type="Proteomes" id="UP000185696">
    <property type="component" value="Unassembled WGS sequence"/>
</dbReference>
<sequence>MKLASEFSVPAAPDKVFALFFDPDTMRGCIPGCEQLERVDEKNYRGKLVNEIAHVRFSAGFSAAIQTISEDTETKEVTAVLKGEDRRLGSSIKIDARLAVRPEGSDSAVIGYEMDMALWGKLGRLGEPIIRRRSREIELEFARALAIACGAPEDKLPETKKKARPASTPVTLPAPTPDATTDSAAPTSTGGAVAVADPTGRRLAAAAVLTSLVALLVALLRRGR</sequence>
<dbReference type="InterPro" id="IPR023393">
    <property type="entry name" value="START-like_dom_sf"/>
</dbReference>
<dbReference type="Gene3D" id="3.30.530.20">
    <property type="match status" value="1"/>
</dbReference>
<dbReference type="EMBL" id="MSIF01000013">
    <property type="protein sequence ID" value="OLF08016.1"/>
    <property type="molecule type" value="Genomic_DNA"/>
</dbReference>
<protein>
    <recommendedName>
        <fullName evidence="5">Carbon monoxide dehydrogenase subunit G</fullName>
    </recommendedName>
</protein>
<comment type="caution">
    <text evidence="3">The sequence shown here is derived from an EMBL/GenBank/DDBJ whole genome shotgun (WGS) entry which is preliminary data.</text>
</comment>
<evidence type="ECO:0000256" key="1">
    <source>
        <dbReference type="SAM" id="MobiDB-lite"/>
    </source>
</evidence>
<evidence type="ECO:0008006" key="5">
    <source>
        <dbReference type="Google" id="ProtNLM"/>
    </source>
</evidence>
<feature type="region of interest" description="Disordered" evidence="1">
    <location>
        <begin position="156"/>
        <end position="192"/>
    </location>
</feature>
<organism evidence="3 4">
    <name type="scientific">Actinophytocola xinjiangensis</name>
    <dbReference type="NCBI Taxonomy" id="485602"/>
    <lineage>
        <taxon>Bacteria</taxon>
        <taxon>Bacillati</taxon>
        <taxon>Actinomycetota</taxon>
        <taxon>Actinomycetes</taxon>
        <taxon>Pseudonocardiales</taxon>
        <taxon>Pseudonocardiaceae</taxon>
    </lineage>
</organism>
<dbReference type="PANTHER" id="PTHR38588:SF1">
    <property type="entry name" value="BLL0334 PROTEIN"/>
    <property type="match status" value="1"/>
</dbReference>
<keyword evidence="4" id="KW-1185">Reference proteome</keyword>
<gene>
    <name evidence="3" type="ORF">BLA60_24390</name>
</gene>
<dbReference type="SUPFAM" id="SSF55961">
    <property type="entry name" value="Bet v1-like"/>
    <property type="match status" value="1"/>
</dbReference>
<keyword evidence="2" id="KW-0472">Membrane</keyword>
<dbReference type="PANTHER" id="PTHR38588">
    <property type="entry name" value="BLL0334 PROTEIN"/>
    <property type="match status" value="1"/>
</dbReference>
<dbReference type="AlphaFoldDB" id="A0A7Z0WJB9"/>
<dbReference type="InterPro" id="IPR010419">
    <property type="entry name" value="CO_DH_gsu"/>
</dbReference>